<feature type="compositionally biased region" description="Polar residues" evidence="6">
    <location>
        <begin position="162"/>
        <end position="173"/>
    </location>
</feature>
<feature type="compositionally biased region" description="Low complexity" evidence="6">
    <location>
        <begin position="464"/>
        <end position="474"/>
    </location>
</feature>
<evidence type="ECO:0000256" key="4">
    <source>
        <dbReference type="ARBA" id="ARBA00022857"/>
    </source>
</evidence>
<proteinExistence type="inferred from homology"/>
<reference evidence="7 8" key="1">
    <citation type="submission" date="2011-02" db="EMBL/GenBank/DDBJ databases">
        <title>The Genome Sequence of Sphaeroforma arctica JP610.</title>
        <authorList>
            <consortium name="The Broad Institute Genome Sequencing Platform"/>
            <person name="Russ C."/>
            <person name="Cuomo C."/>
            <person name="Young S.K."/>
            <person name="Zeng Q."/>
            <person name="Gargeya S."/>
            <person name="Alvarado L."/>
            <person name="Berlin A."/>
            <person name="Chapman S.B."/>
            <person name="Chen Z."/>
            <person name="Freedman E."/>
            <person name="Gellesch M."/>
            <person name="Goldberg J."/>
            <person name="Griggs A."/>
            <person name="Gujja S."/>
            <person name="Heilman E."/>
            <person name="Heiman D."/>
            <person name="Howarth C."/>
            <person name="Mehta T."/>
            <person name="Neiman D."/>
            <person name="Pearson M."/>
            <person name="Roberts A."/>
            <person name="Saif S."/>
            <person name="Shea T."/>
            <person name="Shenoy N."/>
            <person name="Sisk P."/>
            <person name="Stolte C."/>
            <person name="Sykes S."/>
            <person name="White J."/>
            <person name="Yandava C."/>
            <person name="Burger G."/>
            <person name="Gray M.W."/>
            <person name="Holland P.W.H."/>
            <person name="King N."/>
            <person name="Lang F.B.F."/>
            <person name="Roger A.J."/>
            <person name="Ruiz-Trillo I."/>
            <person name="Haas B."/>
            <person name="Nusbaum C."/>
            <person name="Birren B."/>
        </authorList>
    </citation>
    <scope>NUCLEOTIDE SEQUENCE [LARGE SCALE GENOMIC DNA]</scope>
    <source>
        <strain evidence="7 8">JP610</strain>
    </source>
</reference>
<dbReference type="eggNOG" id="KOG1399">
    <property type="taxonomic scope" value="Eukaryota"/>
</dbReference>
<evidence type="ECO:0000256" key="2">
    <source>
        <dbReference type="ARBA" id="ARBA00022630"/>
    </source>
</evidence>
<keyword evidence="8" id="KW-1185">Reference proteome</keyword>
<dbReference type="GO" id="GO:0050661">
    <property type="term" value="F:NADP binding"/>
    <property type="evidence" value="ECO:0007669"/>
    <property type="project" value="InterPro"/>
</dbReference>
<keyword evidence="4" id="KW-0521">NADP</keyword>
<feature type="compositionally biased region" description="Low complexity" evidence="6">
    <location>
        <begin position="437"/>
        <end position="449"/>
    </location>
</feature>
<dbReference type="Gene3D" id="3.50.50.60">
    <property type="entry name" value="FAD/NAD(P)-binding domain"/>
    <property type="match status" value="1"/>
</dbReference>
<feature type="region of interest" description="Disordered" evidence="6">
    <location>
        <begin position="1"/>
        <end position="201"/>
    </location>
</feature>
<feature type="compositionally biased region" description="Basic and acidic residues" evidence="6">
    <location>
        <begin position="174"/>
        <end position="188"/>
    </location>
</feature>
<keyword evidence="5" id="KW-0560">Oxidoreductase</keyword>
<dbReference type="STRING" id="667725.A0A0L0FLN2"/>
<dbReference type="AlphaFoldDB" id="A0A0L0FLN2"/>
<dbReference type="InterPro" id="IPR036188">
    <property type="entry name" value="FAD/NAD-bd_sf"/>
</dbReference>
<dbReference type="Proteomes" id="UP000054560">
    <property type="component" value="Unassembled WGS sequence"/>
</dbReference>
<dbReference type="RefSeq" id="XP_014151293.1">
    <property type="nucleotide sequence ID" value="XM_014295818.1"/>
</dbReference>
<evidence type="ECO:0000256" key="5">
    <source>
        <dbReference type="ARBA" id="ARBA00023002"/>
    </source>
</evidence>
<evidence type="ECO:0000256" key="3">
    <source>
        <dbReference type="ARBA" id="ARBA00022827"/>
    </source>
</evidence>
<dbReference type="GO" id="GO:0050660">
    <property type="term" value="F:flavin adenine dinucleotide binding"/>
    <property type="evidence" value="ECO:0007669"/>
    <property type="project" value="InterPro"/>
</dbReference>
<dbReference type="EMBL" id="KQ242748">
    <property type="protein sequence ID" value="KNC77391.1"/>
    <property type="molecule type" value="Genomic_DNA"/>
</dbReference>
<evidence type="ECO:0000313" key="7">
    <source>
        <dbReference type="EMBL" id="KNC77391.1"/>
    </source>
</evidence>
<feature type="compositionally biased region" description="Basic and acidic residues" evidence="6">
    <location>
        <begin position="16"/>
        <end position="43"/>
    </location>
</feature>
<feature type="region of interest" description="Disordered" evidence="6">
    <location>
        <begin position="390"/>
        <end position="489"/>
    </location>
</feature>
<dbReference type="PRINTS" id="PR00370">
    <property type="entry name" value="FMOXYGENASE"/>
</dbReference>
<evidence type="ECO:0000313" key="8">
    <source>
        <dbReference type="Proteomes" id="UP000054560"/>
    </source>
</evidence>
<dbReference type="OrthoDB" id="66881at2759"/>
<feature type="region of interest" description="Disordered" evidence="6">
    <location>
        <begin position="249"/>
        <end position="270"/>
    </location>
</feature>
<dbReference type="InterPro" id="IPR000960">
    <property type="entry name" value="Flavin_mOase"/>
</dbReference>
<feature type="compositionally biased region" description="Polar residues" evidence="6">
    <location>
        <begin position="409"/>
        <end position="432"/>
    </location>
</feature>
<feature type="compositionally biased region" description="Polar residues" evidence="6">
    <location>
        <begin position="105"/>
        <end position="125"/>
    </location>
</feature>
<name>A0A0L0FLN2_9EUKA</name>
<accession>A0A0L0FLN2</accession>
<feature type="region of interest" description="Disordered" evidence="6">
    <location>
        <begin position="327"/>
        <end position="356"/>
    </location>
</feature>
<dbReference type="GO" id="GO:0004499">
    <property type="term" value="F:N,N-dimethylaniline monooxygenase activity"/>
    <property type="evidence" value="ECO:0007669"/>
    <property type="project" value="InterPro"/>
</dbReference>
<evidence type="ECO:0008006" key="9">
    <source>
        <dbReference type="Google" id="ProtNLM"/>
    </source>
</evidence>
<comment type="similarity">
    <text evidence="1">Belongs to the FMO family.</text>
</comment>
<feature type="compositionally biased region" description="Low complexity" evidence="6">
    <location>
        <begin position="327"/>
        <end position="336"/>
    </location>
</feature>
<protein>
    <recommendedName>
        <fullName evidence="9">Flavin-containing monooxygenase</fullName>
    </recommendedName>
</protein>
<evidence type="ECO:0000256" key="1">
    <source>
        <dbReference type="ARBA" id="ARBA00009183"/>
    </source>
</evidence>
<feature type="compositionally biased region" description="Basic and acidic residues" evidence="6">
    <location>
        <begin position="390"/>
        <end position="408"/>
    </location>
</feature>
<feature type="compositionally biased region" description="Polar residues" evidence="6">
    <location>
        <begin position="44"/>
        <end position="57"/>
    </location>
</feature>
<dbReference type="InterPro" id="IPR050346">
    <property type="entry name" value="FMO-like"/>
</dbReference>
<dbReference type="GeneID" id="25910653"/>
<organism evidence="7 8">
    <name type="scientific">Sphaeroforma arctica JP610</name>
    <dbReference type="NCBI Taxonomy" id="667725"/>
    <lineage>
        <taxon>Eukaryota</taxon>
        <taxon>Ichthyosporea</taxon>
        <taxon>Ichthyophonida</taxon>
        <taxon>Sphaeroforma</taxon>
    </lineage>
</organism>
<sequence>MSRQRYEAVQAGLSDHINEHHGLNGSQDKDSAINSHNEADHNTHTPNHSSVDLQDLTSDLGDPYHFSEFDGGASNGESRRSSQTRHNASSGYGERNGGSHGSLDIPTSTGDYLHTQRSQSHTDLSGSGEFGSHHTSRTSQANHTAGRSYASDRDSRNGAVKHSTNITIDTASTRTDHRSNGIIHKENDGSSGSAYRSPPEFVSQSLPRLSAFGSPASSSVPGIIVPNSHQTSGLGDSLALQSRRLPISSPLSRNGISHSPRVGEPESGSLWATRSNSDYASLAERGEEGDNTYTYDKVDITIQRFLPVDIGTQTPPQTQPQIQIQTHPQAQLQTQTRTTHGRLHENNRLDSGGAGGLMQHAMIHSHSDSDALYKHAATARAAKLATCTSDSHHLHEDGNTQAEHKRGGNDSTSGMGSTIVNKDTGTDSQGTMEPSYAGASGSSRSADADPGQLEWAGHDTVVSQQPQQQQQQQQVDGANDANTHTPLRSDAEDMVFDRVVVCSGVFSKEHIPEIEGLHSFRGISIHSRAYDTAYPLFYKKKVLVVGSGSSGVDIALEAYQVAKETRMSVRRDGIWLQRRFFHGRPYDIFASRFLAYLPCVVRNLVSFATAKHVLNASDYNTDAPQGNRRSSQWEMMANYTPDSGLGALIMAGHIKLCPAIARVSERRVFFVDGTSYDCDVIVFCTGYLPDLTLMPDTLVDRVDVLDDTATPKRVPLLHEFVWPPKTPGLAYVGACHVYGSSFPVFEMQARWVAYVFSGKVPLGPPEQLAKAARDEAQYVVMSDAGVRDLVNPIIYQDRISRLLGAYPFGLNSRLKDMLLWPYLYLSTCTSWHYRLVGRDSFSTADEPHWAATVVNARRRVKNVFLYAGVGLALIVLTRKGLRLGINR</sequence>
<dbReference type="PANTHER" id="PTHR23023">
    <property type="entry name" value="DIMETHYLANILINE MONOOXYGENASE"/>
    <property type="match status" value="1"/>
</dbReference>
<evidence type="ECO:0000256" key="6">
    <source>
        <dbReference type="SAM" id="MobiDB-lite"/>
    </source>
</evidence>
<dbReference type="SUPFAM" id="SSF51905">
    <property type="entry name" value="FAD/NAD(P)-binding domain"/>
    <property type="match status" value="1"/>
</dbReference>
<keyword evidence="3" id="KW-0274">FAD</keyword>
<keyword evidence="2" id="KW-0285">Flavoprotein</keyword>
<dbReference type="Pfam" id="PF00743">
    <property type="entry name" value="FMO-like"/>
    <property type="match status" value="1"/>
</dbReference>
<gene>
    <name evidence="7" type="ORF">SARC_10149</name>
</gene>
<dbReference type="InterPro" id="IPR020946">
    <property type="entry name" value="Flavin_mOase-like"/>
</dbReference>